<dbReference type="InterPro" id="IPR016084">
    <property type="entry name" value="Haem_Oase-like_multi-hlx"/>
</dbReference>
<accession>A0ABT3YUA7</accession>
<dbReference type="Gene3D" id="1.20.910.10">
    <property type="entry name" value="Heme oxygenase-like"/>
    <property type="match status" value="1"/>
</dbReference>
<dbReference type="InterPro" id="IPR039068">
    <property type="entry name" value="PqqC-like"/>
</dbReference>
<dbReference type="EMBL" id="JANIGP010000007">
    <property type="protein sequence ID" value="MCY0109061.1"/>
    <property type="molecule type" value="Genomic_DNA"/>
</dbReference>
<sequence length="246" mass="27834">MVQKDNKLYSDDVVHAIQAVTGGSIWDTWLDAGALNRLVHHELLVAMGSGHVSLSGMRYFLVQHHYYSRNFTRFLCAVINHLDSLDDIKLLMENLQEEMGIDGDDKVTHADLFQRSLNIVGTHATAQPPLPQTIEFTHSIMKFCRSENPVEGLAALCLGAEAIVPLLYKPILAALERLNISEEGLEFFRIHIEEDEGHAVTMLKILGRLTRHAPEAKVIAMQIGRQAINKRCVMFDAIWREVREQR</sequence>
<protein>
    <submittedName>
        <fullName evidence="2">Iron-containing redox enzyme family protein</fullName>
    </submittedName>
</protein>
<evidence type="ECO:0000313" key="2">
    <source>
        <dbReference type="EMBL" id="MCY0109061.1"/>
    </source>
</evidence>
<comment type="caution">
    <text evidence="2">The sequence shown here is derived from an EMBL/GenBank/DDBJ whole genome shotgun (WGS) entry which is preliminary data.</text>
</comment>
<reference evidence="2 3" key="1">
    <citation type="submission" date="2022-07" db="EMBL/GenBank/DDBJ databases">
        <title>Characterization of plant growth promoting rhizobacteria (PGPR) for use as bioinoculants in agriculture.</title>
        <authorList>
            <person name="Hassen A.I."/>
            <person name="Pierneef R."/>
        </authorList>
    </citation>
    <scope>NUCLEOTIDE SEQUENCE [LARGE SCALE GENOMIC DNA]</scope>
    <source>
        <strain evidence="2 3">SARCC-3054</strain>
    </source>
</reference>
<dbReference type="SUPFAM" id="SSF48613">
    <property type="entry name" value="Heme oxygenase-like"/>
    <property type="match status" value="1"/>
</dbReference>
<dbReference type="Proteomes" id="UP001207830">
    <property type="component" value="Unassembled WGS sequence"/>
</dbReference>
<evidence type="ECO:0000256" key="1">
    <source>
        <dbReference type="ARBA" id="ARBA00023002"/>
    </source>
</evidence>
<dbReference type="PANTHER" id="PTHR40279:SF3">
    <property type="entry name" value="4-AMINOBENZOATE SYNTHASE"/>
    <property type="match status" value="1"/>
</dbReference>
<dbReference type="Pfam" id="PF14518">
    <property type="entry name" value="Haem_oxygenas_2"/>
    <property type="match status" value="1"/>
</dbReference>
<organism evidence="2 3">
    <name type="scientific">Pseudomonas monsensis</name>
    <dbReference type="NCBI Taxonomy" id="2745509"/>
    <lineage>
        <taxon>Bacteria</taxon>
        <taxon>Pseudomonadati</taxon>
        <taxon>Pseudomonadota</taxon>
        <taxon>Gammaproteobacteria</taxon>
        <taxon>Pseudomonadales</taxon>
        <taxon>Pseudomonadaceae</taxon>
        <taxon>Pseudomonas</taxon>
    </lineage>
</organism>
<gene>
    <name evidence="2" type="ORF">NQF78_12105</name>
</gene>
<dbReference type="PANTHER" id="PTHR40279">
    <property type="entry name" value="PQQC-LIKE PROTEIN"/>
    <property type="match status" value="1"/>
</dbReference>
<dbReference type="RefSeq" id="WP_267801353.1">
    <property type="nucleotide sequence ID" value="NZ_JANIGP010000007.1"/>
</dbReference>
<dbReference type="SMART" id="SM01236">
    <property type="entry name" value="Haem_oxygenase_2"/>
    <property type="match status" value="1"/>
</dbReference>
<keyword evidence="3" id="KW-1185">Reference proteome</keyword>
<name>A0ABT3YUA7_9PSED</name>
<evidence type="ECO:0000313" key="3">
    <source>
        <dbReference type="Proteomes" id="UP001207830"/>
    </source>
</evidence>
<proteinExistence type="predicted"/>
<keyword evidence="1" id="KW-0560">Oxidoreductase</keyword>